<dbReference type="SUPFAM" id="SSF55060">
    <property type="entry name" value="GHMP Kinase, C-terminal domain"/>
    <property type="match status" value="1"/>
</dbReference>
<dbReference type="InterPro" id="IPR013750">
    <property type="entry name" value="GHMP_kinase_C_dom"/>
</dbReference>
<dbReference type="PANTHER" id="PTHR10457:SF7">
    <property type="entry name" value="GALACTOKINASE-RELATED"/>
    <property type="match status" value="1"/>
</dbReference>
<dbReference type="InterPro" id="IPR020568">
    <property type="entry name" value="Ribosomal_Su5_D2-typ_SF"/>
</dbReference>
<dbReference type="FunFam" id="1.20.1440.340:FF:000001">
    <property type="entry name" value="N-acetylgalactosamine kinase isoform 2"/>
    <property type="match status" value="1"/>
</dbReference>
<dbReference type="InterPro" id="IPR006206">
    <property type="entry name" value="Mevalonate/galactokinase"/>
</dbReference>
<dbReference type="GO" id="GO:0006012">
    <property type="term" value="P:galactose metabolic process"/>
    <property type="evidence" value="ECO:0007669"/>
    <property type="project" value="InterPro"/>
</dbReference>
<keyword evidence="4 9" id="KW-0418">Kinase</keyword>
<evidence type="ECO:0000256" key="1">
    <source>
        <dbReference type="ARBA" id="ARBA00006566"/>
    </source>
</evidence>
<dbReference type="GO" id="GO:0005829">
    <property type="term" value="C:cytosol"/>
    <property type="evidence" value="ECO:0007669"/>
    <property type="project" value="TreeGrafter"/>
</dbReference>
<dbReference type="InterPro" id="IPR019741">
    <property type="entry name" value="Galactokinase_CS"/>
</dbReference>
<name>A0A6A4UYL7_AMPAM</name>
<evidence type="ECO:0000259" key="6">
    <source>
        <dbReference type="Pfam" id="PF00288"/>
    </source>
</evidence>
<sequence>MGTDDCSPVLKLSEVGGAQGDRFKALGQFFEKKYGQPPEFYVRAPGRVNLIGEHIDYCGYSVFPMAVQQDIVMAVRGVSKPTISLANMDPSYADFSCSTEKLSVERPSGSVPWSSYVLCGVLGVQEHCRLAALRGLQVAVSGSIPASSGLSSSSALVCAASLATLHANQVSLSKSEVAGVCAHAERYIGTEGGGMDQAICFLAKKGTAKLIEFNPLRAHDVQLPPGAVFVIANSLAEKNKAASSDYNCRVMECRLATQLLAKSRGLEWSKFRRLGDLQKELKLEFSEMVDMVRTVLHEQPYSKKEICSELGVTEQQLDEITLSENTRHIDQFLPYQRALHVFSEAGRVFAFRSVCESGGEDVLSRMGQLMNESHASCRDQYECSHELLDTICRIAEGVAYGARLTGAGWGGCTVALVPGDRVDEYISKLKTEFYARRPTAEGLDLDTVVFRTEPGDGAAIYM</sequence>
<dbReference type="InterPro" id="IPR014721">
    <property type="entry name" value="Ribsml_uS5_D2-typ_fold_subgr"/>
</dbReference>
<evidence type="ECO:0000259" key="8">
    <source>
        <dbReference type="Pfam" id="PF10509"/>
    </source>
</evidence>
<feature type="domain" description="GHMP kinase C-terminal" evidence="7">
    <location>
        <begin position="364"/>
        <end position="434"/>
    </location>
</feature>
<dbReference type="PIRSF" id="PIRSF000530">
    <property type="entry name" value="Galactokinase"/>
    <property type="match status" value="1"/>
</dbReference>
<organism evidence="9 10">
    <name type="scientific">Amphibalanus amphitrite</name>
    <name type="common">Striped barnacle</name>
    <name type="synonym">Balanus amphitrite</name>
    <dbReference type="NCBI Taxonomy" id="1232801"/>
    <lineage>
        <taxon>Eukaryota</taxon>
        <taxon>Metazoa</taxon>
        <taxon>Ecdysozoa</taxon>
        <taxon>Arthropoda</taxon>
        <taxon>Crustacea</taxon>
        <taxon>Multicrustacea</taxon>
        <taxon>Cirripedia</taxon>
        <taxon>Thoracica</taxon>
        <taxon>Thoracicalcarea</taxon>
        <taxon>Balanomorpha</taxon>
        <taxon>Balanoidea</taxon>
        <taxon>Balanidae</taxon>
        <taxon>Amphibalaninae</taxon>
        <taxon>Amphibalanus</taxon>
    </lineage>
</organism>
<dbReference type="InterPro" id="IPR036554">
    <property type="entry name" value="GHMP_kinase_C_sf"/>
</dbReference>
<accession>A0A6A4UYL7</accession>
<keyword evidence="10" id="KW-1185">Reference proteome</keyword>
<evidence type="ECO:0000256" key="3">
    <source>
        <dbReference type="ARBA" id="ARBA00022741"/>
    </source>
</evidence>
<evidence type="ECO:0000313" key="9">
    <source>
        <dbReference type="EMBL" id="KAF0286933.1"/>
    </source>
</evidence>
<dbReference type="SUPFAM" id="SSF54211">
    <property type="entry name" value="Ribosomal protein S5 domain 2-like"/>
    <property type="match status" value="1"/>
</dbReference>
<dbReference type="PROSITE" id="PS00627">
    <property type="entry name" value="GHMP_KINASES_ATP"/>
    <property type="match status" value="1"/>
</dbReference>
<dbReference type="PANTHER" id="PTHR10457">
    <property type="entry name" value="MEVALONATE KINASE/GALACTOKINASE"/>
    <property type="match status" value="1"/>
</dbReference>
<dbReference type="OrthoDB" id="187738at2759"/>
<dbReference type="InterPro" id="IPR000705">
    <property type="entry name" value="Galactokinase"/>
</dbReference>
<dbReference type="InterPro" id="IPR019539">
    <property type="entry name" value="GalKase_N"/>
</dbReference>
<dbReference type="Pfam" id="PF00288">
    <property type="entry name" value="GHMP_kinases_N"/>
    <property type="match status" value="1"/>
</dbReference>
<dbReference type="Proteomes" id="UP000440578">
    <property type="component" value="Unassembled WGS sequence"/>
</dbReference>
<dbReference type="GO" id="GO:0004335">
    <property type="term" value="F:galactokinase activity"/>
    <property type="evidence" value="ECO:0007669"/>
    <property type="project" value="InterPro"/>
</dbReference>
<comment type="similarity">
    <text evidence="1">Belongs to the GHMP kinase family. GalK subfamily.</text>
</comment>
<evidence type="ECO:0000256" key="2">
    <source>
        <dbReference type="ARBA" id="ARBA00022679"/>
    </source>
</evidence>
<evidence type="ECO:0000256" key="4">
    <source>
        <dbReference type="ARBA" id="ARBA00022777"/>
    </source>
</evidence>
<feature type="domain" description="GHMP kinase N-terminal" evidence="6">
    <location>
        <begin position="118"/>
        <end position="202"/>
    </location>
</feature>
<keyword evidence="3" id="KW-0547">Nucleotide-binding</keyword>
<gene>
    <name evidence="9" type="primary">Galk2_2</name>
    <name evidence="9" type="ORF">FJT64_014584</name>
</gene>
<dbReference type="PRINTS" id="PR00473">
    <property type="entry name" value="GALCTOKINASE"/>
</dbReference>
<dbReference type="NCBIfam" id="TIGR00131">
    <property type="entry name" value="gal_kin"/>
    <property type="match status" value="1"/>
</dbReference>
<dbReference type="EMBL" id="VIIS01002221">
    <property type="protein sequence ID" value="KAF0286933.1"/>
    <property type="molecule type" value="Genomic_DNA"/>
</dbReference>
<evidence type="ECO:0000256" key="5">
    <source>
        <dbReference type="ARBA" id="ARBA00022840"/>
    </source>
</evidence>
<protein>
    <submittedName>
        <fullName evidence="9">N-acetylgalactosamine kinase</fullName>
    </submittedName>
</protein>
<keyword evidence="2" id="KW-0808">Transferase</keyword>
<dbReference type="InterPro" id="IPR006204">
    <property type="entry name" value="GHMP_kinase_N_dom"/>
</dbReference>
<dbReference type="InterPro" id="IPR006203">
    <property type="entry name" value="GHMP_knse_ATP-bd_CS"/>
</dbReference>
<dbReference type="AlphaFoldDB" id="A0A6A4UYL7"/>
<dbReference type="Gene3D" id="1.20.1440.340">
    <property type="match status" value="1"/>
</dbReference>
<evidence type="ECO:0000259" key="7">
    <source>
        <dbReference type="Pfam" id="PF08544"/>
    </source>
</evidence>
<dbReference type="Gene3D" id="3.30.70.3170">
    <property type="match status" value="1"/>
</dbReference>
<dbReference type="PROSITE" id="PS00106">
    <property type="entry name" value="GALACTOKINASE"/>
    <property type="match status" value="1"/>
</dbReference>
<dbReference type="GO" id="GO:0005524">
    <property type="term" value="F:ATP binding"/>
    <property type="evidence" value="ECO:0007669"/>
    <property type="project" value="UniProtKB-KW"/>
</dbReference>
<dbReference type="Pfam" id="PF08544">
    <property type="entry name" value="GHMP_kinases_C"/>
    <property type="match status" value="1"/>
</dbReference>
<comment type="caution">
    <text evidence="9">The sequence shown here is derived from an EMBL/GenBank/DDBJ whole genome shotgun (WGS) entry which is preliminary data.</text>
</comment>
<reference evidence="9 10" key="1">
    <citation type="submission" date="2019-07" db="EMBL/GenBank/DDBJ databases">
        <title>Draft genome assembly of a fouling barnacle, Amphibalanus amphitrite (Darwin, 1854): The first reference genome for Thecostraca.</title>
        <authorList>
            <person name="Kim W."/>
        </authorList>
    </citation>
    <scope>NUCLEOTIDE SEQUENCE [LARGE SCALE GENOMIC DNA]</scope>
    <source>
        <strain evidence="9">SNU_AA5</strain>
        <tissue evidence="9">Soma without cirri and trophi</tissue>
    </source>
</reference>
<dbReference type="PRINTS" id="PR00959">
    <property type="entry name" value="MEVGALKINASE"/>
</dbReference>
<dbReference type="EMBL" id="VIIS01002221">
    <property type="protein sequence ID" value="KAF0286934.1"/>
    <property type="molecule type" value="Genomic_DNA"/>
</dbReference>
<dbReference type="Gene3D" id="3.30.230.10">
    <property type="match status" value="1"/>
</dbReference>
<proteinExistence type="inferred from homology"/>
<keyword evidence="5" id="KW-0067">ATP-binding</keyword>
<evidence type="ECO:0000313" key="10">
    <source>
        <dbReference type="Proteomes" id="UP000440578"/>
    </source>
</evidence>
<feature type="domain" description="Galactokinase N-terminal" evidence="8">
    <location>
        <begin position="29"/>
        <end position="76"/>
    </location>
</feature>
<dbReference type="Pfam" id="PF10509">
    <property type="entry name" value="GalKase_gal_bdg"/>
    <property type="match status" value="1"/>
</dbReference>